<proteinExistence type="predicted"/>
<protein>
    <submittedName>
        <fullName evidence="1">Uncharacterized protein</fullName>
    </submittedName>
</protein>
<keyword evidence="2" id="KW-1185">Reference proteome</keyword>
<name>A0AAW6U828_9BACT</name>
<dbReference type="EMBL" id="JASCXX010000032">
    <property type="protein sequence ID" value="MDI6451288.1"/>
    <property type="molecule type" value="Genomic_DNA"/>
</dbReference>
<dbReference type="Proteomes" id="UP001431776">
    <property type="component" value="Unassembled WGS sequence"/>
</dbReference>
<gene>
    <name evidence="1" type="ORF">QJ522_19660</name>
</gene>
<accession>A0AAW6U828</accession>
<dbReference type="RefSeq" id="WP_349246696.1">
    <property type="nucleotide sequence ID" value="NZ_JASCXX010000032.1"/>
</dbReference>
<organism evidence="1 2">
    <name type="scientific">Anaerobaca lacustris</name>
    <dbReference type="NCBI Taxonomy" id="3044600"/>
    <lineage>
        <taxon>Bacteria</taxon>
        <taxon>Pseudomonadati</taxon>
        <taxon>Planctomycetota</taxon>
        <taxon>Phycisphaerae</taxon>
        <taxon>Sedimentisphaerales</taxon>
        <taxon>Anaerobacaceae</taxon>
        <taxon>Anaerobaca</taxon>
    </lineage>
</organism>
<reference evidence="1" key="1">
    <citation type="submission" date="2023-05" db="EMBL/GenBank/DDBJ databases">
        <title>Anaerotaeda fermentans gen. nov., sp. nov., a novel anaerobic planctomycete of the new family within the order Sedimentisphaerales isolated from Taman Peninsula, Russia.</title>
        <authorList>
            <person name="Khomyakova M.A."/>
            <person name="Merkel A.Y."/>
            <person name="Slobodkin A.I."/>
        </authorList>
    </citation>
    <scope>NUCLEOTIDE SEQUENCE</scope>
    <source>
        <strain evidence="1">M17dextr</strain>
    </source>
</reference>
<comment type="caution">
    <text evidence="1">The sequence shown here is derived from an EMBL/GenBank/DDBJ whole genome shotgun (WGS) entry which is preliminary data.</text>
</comment>
<sequence length="45" mass="5024">MKRLYWTQPDMLEADVVVTALEGNRVATDPVLFHPARPTAISAEL</sequence>
<evidence type="ECO:0000313" key="2">
    <source>
        <dbReference type="Proteomes" id="UP001431776"/>
    </source>
</evidence>
<dbReference type="AlphaFoldDB" id="A0AAW6U828"/>
<evidence type="ECO:0000313" key="1">
    <source>
        <dbReference type="EMBL" id="MDI6451288.1"/>
    </source>
</evidence>